<sequence length="553" mass="61676">MSIMKDRIHNKDTAFTKEEREKNHLVGRYPYRVETLEEQIARSKAQYDLLNTPTEKWMYLTRLQESNEVLFCALTSKYLKEMLPVVYTPTVGTACKTYSDIWQGIPRGLYLNREHKGRILEILNQWPYEPKIIVATDGTRILGLGDLGTGGHQICVGKLTLYTLGGGFDPEHTLPISFDFGCNTAEVRDSKFYLGIKEERNKDHVYWDLIQETIDAIHKKWPKCVFQFEDFSNDTAFKLLDIHRARLGHPVFNDDIQGTGCIAAASVASAIRACSLQTGKKVTAREQKYLLFGAGAGGIGVADNIAMLSVAEGATIEEARKQFYVVDSKGLLTKDRSDFKDGSMQDHKLNYVRDDCSNANNQTMMDVIKNFKPTALLGLSTIAKSFNKEVIETVTKMNSQPPIVLALSNPTVKCEATNQEVYDFSNGKALYASGSPFPPVNRVDGTTFETAQCNNFYCFPGIGLGVTVCDASEITDMMIVAVSVALANMMSDDDLKKGTLLPPIADIREISVNAALGIIRQAEKEGKARKQLPKDDEELKKIIRAAQWVPKYK</sequence>
<feature type="binding site" evidence="5">
    <location>
        <position position="230"/>
    </location>
    <ligand>
        <name>a divalent metal cation</name>
        <dbReference type="ChEBI" id="CHEBI:60240"/>
    </ligand>
</feature>
<evidence type="ECO:0000313" key="8">
    <source>
        <dbReference type="EMBL" id="CAI9954681.1"/>
    </source>
</evidence>
<feature type="binding site" evidence="5">
    <location>
        <position position="229"/>
    </location>
    <ligand>
        <name>a divalent metal cation</name>
        <dbReference type="ChEBI" id="CHEBI:60240"/>
    </ligand>
</feature>
<evidence type="ECO:0000256" key="2">
    <source>
        <dbReference type="ARBA" id="ARBA00023002"/>
    </source>
</evidence>
<evidence type="ECO:0000256" key="1">
    <source>
        <dbReference type="ARBA" id="ARBA00008785"/>
    </source>
</evidence>
<gene>
    <name evidence="8" type="ORF">HINF_LOCUS42326</name>
    <name evidence="9" type="ORF">HINF_LOCUS53588</name>
</gene>
<accession>A0AA86QD71</accession>
<feature type="domain" description="Malic enzyme NAD-binding" evidence="6">
    <location>
        <begin position="256"/>
        <end position="523"/>
    </location>
</feature>
<dbReference type="InterPro" id="IPR046346">
    <property type="entry name" value="Aminoacid_DH-like_N_sf"/>
</dbReference>
<feature type="domain" description="Malic enzyme N-terminal" evidence="7">
    <location>
        <begin position="64"/>
        <end position="244"/>
    </location>
</feature>
<feature type="binding site" evidence="4">
    <location>
        <position position="454"/>
    </location>
    <ligand>
        <name>(S)-malate</name>
        <dbReference type="ChEBI" id="CHEBI:15589"/>
    </ligand>
</feature>
<dbReference type="Pfam" id="PF03949">
    <property type="entry name" value="Malic_M"/>
    <property type="match status" value="1"/>
</dbReference>
<evidence type="ECO:0000256" key="3">
    <source>
        <dbReference type="PIRSR" id="PIRSR000106-1"/>
    </source>
</evidence>
<dbReference type="InterPro" id="IPR036291">
    <property type="entry name" value="NAD(P)-bd_dom_sf"/>
</dbReference>
<dbReference type="NCBIfam" id="NF010052">
    <property type="entry name" value="PRK13529.1"/>
    <property type="match status" value="1"/>
</dbReference>
<dbReference type="InterPro" id="IPR012301">
    <property type="entry name" value="Malic_N_dom"/>
</dbReference>
<dbReference type="InterPro" id="IPR001891">
    <property type="entry name" value="Malic_OxRdtase"/>
</dbReference>
<name>A0AA86QD71_9EUKA</name>
<comment type="similarity">
    <text evidence="1">Belongs to the malic enzymes family.</text>
</comment>
<dbReference type="EMBL" id="CATOUU010000850">
    <property type="protein sequence ID" value="CAI9954681.1"/>
    <property type="molecule type" value="Genomic_DNA"/>
</dbReference>
<dbReference type="SUPFAM" id="SSF51735">
    <property type="entry name" value="NAD(P)-binding Rossmann-fold domains"/>
    <property type="match status" value="1"/>
</dbReference>
<dbReference type="Pfam" id="PF00390">
    <property type="entry name" value="malic"/>
    <property type="match status" value="1"/>
</dbReference>
<keyword evidence="2" id="KW-0560">Oxidoreductase</keyword>
<dbReference type="GO" id="GO:0051287">
    <property type="term" value="F:NAD binding"/>
    <property type="evidence" value="ECO:0007669"/>
    <property type="project" value="InterPro"/>
</dbReference>
<dbReference type="Proteomes" id="UP001642409">
    <property type="component" value="Unassembled WGS sequence"/>
</dbReference>
<organism evidence="8">
    <name type="scientific">Hexamita inflata</name>
    <dbReference type="NCBI Taxonomy" id="28002"/>
    <lineage>
        <taxon>Eukaryota</taxon>
        <taxon>Metamonada</taxon>
        <taxon>Diplomonadida</taxon>
        <taxon>Hexamitidae</taxon>
        <taxon>Hexamitinae</taxon>
        <taxon>Hexamita</taxon>
    </lineage>
</organism>
<comment type="caution">
    <text evidence="8">The sequence shown here is derived from an EMBL/GenBank/DDBJ whole genome shotgun (WGS) entry which is preliminary data.</text>
</comment>
<reference evidence="8" key="1">
    <citation type="submission" date="2023-06" db="EMBL/GenBank/DDBJ databases">
        <authorList>
            <person name="Kurt Z."/>
        </authorList>
    </citation>
    <scope>NUCLEOTIDE SEQUENCE</scope>
</reference>
<dbReference type="Gene3D" id="3.40.50.10380">
    <property type="entry name" value="Malic enzyme, N-terminal domain"/>
    <property type="match status" value="1"/>
</dbReference>
<keyword evidence="10" id="KW-1185">Reference proteome</keyword>
<evidence type="ECO:0000313" key="9">
    <source>
        <dbReference type="EMBL" id="CAL6068619.1"/>
    </source>
</evidence>
<evidence type="ECO:0000259" key="7">
    <source>
        <dbReference type="SMART" id="SM01274"/>
    </source>
</evidence>
<evidence type="ECO:0000256" key="4">
    <source>
        <dbReference type="PIRSR" id="PIRSR000106-2"/>
    </source>
</evidence>
<feature type="binding site" evidence="5">
    <location>
        <position position="255"/>
    </location>
    <ligand>
        <name>a divalent metal cation</name>
        <dbReference type="ChEBI" id="CHEBI:60240"/>
    </ligand>
</feature>
<evidence type="ECO:0000259" key="6">
    <source>
        <dbReference type="SMART" id="SM00919"/>
    </source>
</evidence>
<dbReference type="PIRSF" id="PIRSF000106">
    <property type="entry name" value="ME"/>
    <property type="match status" value="1"/>
</dbReference>
<dbReference type="PRINTS" id="PR00072">
    <property type="entry name" value="MALOXRDTASE"/>
</dbReference>
<dbReference type="InterPro" id="IPR037062">
    <property type="entry name" value="Malic_N_dom_sf"/>
</dbReference>
<protein>
    <submittedName>
        <fullName evidence="8">Malate dehydrogenase</fullName>
    </submittedName>
    <submittedName>
        <fullName evidence="9">Malate_dehydrogenase</fullName>
    </submittedName>
</protein>
<dbReference type="GO" id="GO:0006108">
    <property type="term" value="P:malate metabolic process"/>
    <property type="evidence" value="ECO:0007669"/>
    <property type="project" value="TreeGrafter"/>
</dbReference>
<dbReference type="Gene3D" id="3.40.50.720">
    <property type="entry name" value="NAD(P)-binding Rossmann-like Domain"/>
    <property type="match status" value="1"/>
</dbReference>
<dbReference type="PANTHER" id="PTHR23406:SF32">
    <property type="entry name" value="NADP-DEPENDENT MALIC ENZYME"/>
    <property type="match status" value="1"/>
</dbReference>
<reference evidence="9 10" key="2">
    <citation type="submission" date="2024-07" db="EMBL/GenBank/DDBJ databases">
        <authorList>
            <person name="Akdeniz Z."/>
        </authorList>
    </citation>
    <scope>NUCLEOTIDE SEQUENCE [LARGE SCALE GENOMIC DNA]</scope>
</reference>
<feature type="active site" description="Proton donor" evidence="3">
    <location>
        <position position="87"/>
    </location>
</feature>
<feature type="binding site" evidence="4">
    <location>
        <position position="140"/>
    </location>
    <ligand>
        <name>(S)-malate</name>
        <dbReference type="ChEBI" id="CHEBI:15589"/>
    </ligand>
</feature>
<dbReference type="GO" id="GO:0046872">
    <property type="term" value="F:metal ion binding"/>
    <property type="evidence" value="ECO:0007669"/>
    <property type="project" value="UniProtKB-KW"/>
</dbReference>
<evidence type="ECO:0000313" key="10">
    <source>
        <dbReference type="Proteomes" id="UP001642409"/>
    </source>
</evidence>
<dbReference type="InterPro" id="IPR012302">
    <property type="entry name" value="Malic_NAD-bd"/>
</dbReference>
<comment type="cofactor">
    <cofactor evidence="5">
        <name>Mg(2+)</name>
        <dbReference type="ChEBI" id="CHEBI:18420"/>
    </cofactor>
    <cofactor evidence="5">
        <name>Mn(2+)</name>
        <dbReference type="ChEBI" id="CHEBI:29035"/>
    </cofactor>
    <text evidence="5">Divalent metal cations. Prefers magnesium or manganese.</text>
</comment>
<feature type="active site" description="Proton acceptor" evidence="3">
    <location>
        <position position="158"/>
    </location>
</feature>
<dbReference type="PANTHER" id="PTHR23406">
    <property type="entry name" value="MALIC ENZYME-RELATED"/>
    <property type="match status" value="1"/>
</dbReference>
<dbReference type="SMART" id="SM00919">
    <property type="entry name" value="Malic_M"/>
    <property type="match status" value="1"/>
</dbReference>
<dbReference type="AlphaFoldDB" id="A0AA86QD71"/>
<dbReference type="GO" id="GO:0005739">
    <property type="term" value="C:mitochondrion"/>
    <property type="evidence" value="ECO:0007669"/>
    <property type="project" value="TreeGrafter"/>
</dbReference>
<dbReference type="SMART" id="SM01274">
    <property type="entry name" value="malic"/>
    <property type="match status" value="1"/>
</dbReference>
<dbReference type="SUPFAM" id="SSF53223">
    <property type="entry name" value="Aminoacid dehydrogenase-like, N-terminal domain"/>
    <property type="match status" value="1"/>
</dbReference>
<feature type="binding site" evidence="4">
    <location>
        <position position="409"/>
    </location>
    <ligand>
        <name>(S)-malate</name>
        <dbReference type="ChEBI" id="CHEBI:15589"/>
    </ligand>
</feature>
<dbReference type="GO" id="GO:0004471">
    <property type="term" value="F:malate dehydrogenase (decarboxylating) (NAD+) activity"/>
    <property type="evidence" value="ECO:0007669"/>
    <property type="project" value="TreeGrafter"/>
</dbReference>
<proteinExistence type="inferred from homology"/>
<keyword evidence="5" id="KW-0479">Metal-binding</keyword>
<dbReference type="EMBL" id="CAXDID020000274">
    <property type="protein sequence ID" value="CAL6068619.1"/>
    <property type="molecule type" value="Genomic_DNA"/>
</dbReference>
<evidence type="ECO:0000256" key="5">
    <source>
        <dbReference type="PIRSR" id="PIRSR000106-3"/>
    </source>
</evidence>